<accession>A0A8A4TQ17</accession>
<evidence type="ECO:0000256" key="2">
    <source>
        <dbReference type="ARBA" id="ARBA00022692"/>
    </source>
</evidence>
<gene>
    <name evidence="7" type="ORF">J3U87_00950</name>
</gene>
<evidence type="ECO:0000256" key="1">
    <source>
        <dbReference type="ARBA" id="ARBA00004141"/>
    </source>
</evidence>
<dbReference type="GO" id="GO:0016020">
    <property type="term" value="C:membrane"/>
    <property type="evidence" value="ECO:0007669"/>
    <property type="project" value="UniProtKB-SubCell"/>
</dbReference>
<organism evidence="7 8">
    <name type="scientific">Sulfidibacter corallicola</name>
    <dbReference type="NCBI Taxonomy" id="2818388"/>
    <lineage>
        <taxon>Bacteria</taxon>
        <taxon>Pseudomonadati</taxon>
        <taxon>Acidobacteriota</taxon>
        <taxon>Holophagae</taxon>
        <taxon>Acanthopleuribacterales</taxon>
        <taxon>Acanthopleuribacteraceae</taxon>
        <taxon>Sulfidibacter</taxon>
    </lineage>
</organism>
<protein>
    <submittedName>
        <fullName evidence="7">RDD family protein</fullName>
    </submittedName>
</protein>
<keyword evidence="2 5" id="KW-0812">Transmembrane</keyword>
<feature type="domain" description="RDD" evidence="6">
    <location>
        <begin position="20"/>
        <end position="143"/>
    </location>
</feature>
<evidence type="ECO:0000256" key="3">
    <source>
        <dbReference type="ARBA" id="ARBA00022989"/>
    </source>
</evidence>
<dbReference type="KEGG" id="scor:J3U87_00950"/>
<sequence length="228" mass="24997">MLDTLHAIETPEGVQINLKVAGPVSRALALIIDSLIRSMAYIAFGSALLFMGEAGWGIFSIFAFFMEWFYFVLFEVYNKGQTPGKRIMGLEVIHEDGTPIGMRGAMLRNLLRAVDFLPFGFAFGLGSCLASARFQRLGDRVAGTLVIYRMLASPSPESIPQQPPLPPPAALSLTEQRAVISFGERAQTLPGNRAEELASHLEPLTHKQGLKAVEALYGFANWLVGTRR</sequence>
<proteinExistence type="predicted"/>
<evidence type="ECO:0000259" key="6">
    <source>
        <dbReference type="Pfam" id="PF06271"/>
    </source>
</evidence>
<dbReference type="RefSeq" id="WP_237381147.1">
    <property type="nucleotide sequence ID" value="NZ_CP071793.1"/>
</dbReference>
<evidence type="ECO:0000256" key="5">
    <source>
        <dbReference type="SAM" id="Phobius"/>
    </source>
</evidence>
<reference evidence="7" key="1">
    <citation type="submission" date="2021-03" db="EMBL/GenBank/DDBJ databases">
        <title>Acanthopleuribacteraceae sp. M133.</title>
        <authorList>
            <person name="Wang G."/>
        </authorList>
    </citation>
    <scope>NUCLEOTIDE SEQUENCE</scope>
    <source>
        <strain evidence="7">M133</strain>
    </source>
</reference>
<keyword evidence="8" id="KW-1185">Reference proteome</keyword>
<dbReference type="Pfam" id="PF06271">
    <property type="entry name" value="RDD"/>
    <property type="match status" value="1"/>
</dbReference>
<dbReference type="InterPro" id="IPR010432">
    <property type="entry name" value="RDD"/>
</dbReference>
<dbReference type="Proteomes" id="UP000663929">
    <property type="component" value="Chromosome"/>
</dbReference>
<evidence type="ECO:0000256" key="4">
    <source>
        <dbReference type="ARBA" id="ARBA00023136"/>
    </source>
</evidence>
<evidence type="ECO:0000313" key="7">
    <source>
        <dbReference type="EMBL" id="QTD51011.1"/>
    </source>
</evidence>
<comment type="subcellular location">
    <subcellularLocation>
        <location evidence="1">Membrane</location>
        <topology evidence="1">Multi-pass membrane protein</topology>
    </subcellularLocation>
</comment>
<dbReference type="AlphaFoldDB" id="A0A8A4TQ17"/>
<dbReference type="PANTHER" id="PTHR38480:SF1">
    <property type="entry name" value="SLR0254 PROTEIN"/>
    <property type="match status" value="1"/>
</dbReference>
<keyword evidence="4 5" id="KW-0472">Membrane</keyword>
<dbReference type="PANTHER" id="PTHR38480">
    <property type="entry name" value="SLR0254 PROTEIN"/>
    <property type="match status" value="1"/>
</dbReference>
<feature type="transmembrane region" description="Helical" evidence="5">
    <location>
        <begin position="110"/>
        <end position="132"/>
    </location>
</feature>
<feature type="transmembrane region" description="Helical" evidence="5">
    <location>
        <begin position="27"/>
        <end position="50"/>
    </location>
</feature>
<feature type="transmembrane region" description="Helical" evidence="5">
    <location>
        <begin position="56"/>
        <end position="77"/>
    </location>
</feature>
<evidence type="ECO:0000313" key="8">
    <source>
        <dbReference type="Proteomes" id="UP000663929"/>
    </source>
</evidence>
<name>A0A8A4TQ17_SULCO</name>
<keyword evidence="3 5" id="KW-1133">Transmembrane helix</keyword>
<dbReference type="EMBL" id="CP071793">
    <property type="protein sequence ID" value="QTD51011.1"/>
    <property type="molecule type" value="Genomic_DNA"/>
</dbReference>